<evidence type="ECO:0000313" key="4">
    <source>
        <dbReference type="Proteomes" id="UP001140091"/>
    </source>
</evidence>
<keyword evidence="2" id="KW-0812">Transmembrane</keyword>
<keyword evidence="2" id="KW-1133">Transmembrane helix</keyword>
<feature type="region of interest" description="Disordered" evidence="1">
    <location>
        <begin position="534"/>
        <end position="564"/>
    </location>
</feature>
<feature type="compositionally biased region" description="Pro residues" evidence="1">
    <location>
        <begin position="541"/>
        <end position="564"/>
    </location>
</feature>
<keyword evidence="4" id="KW-1185">Reference proteome</keyword>
<feature type="transmembrane region" description="Helical" evidence="2">
    <location>
        <begin position="439"/>
        <end position="460"/>
    </location>
</feature>
<evidence type="ECO:0000313" key="3">
    <source>
        <dbReference type="EMBL" id="KAJ2927171.1"/>
    </source>
</evidence>
<accession>A0A9W8ME29</accession>
<feature type="non-terminal residue" evidence="3">
    <location>
        <position position="564"/>
    </location>
</feature>
<comment type="caution">
    <text evidence="3">The sequence shown here is derived from an EMBL/GenBank/DDBJ whole genome shotgun (WGS) entry which is preliminary data.</text>
</comment>
<proteinExistence type="predicted"/>
<dbReference type="EMBL" id="JANBPK010001037">
    <property type="protein sequence ID" value="KAJ2927171.1"/>
    <property type="molecule type" value="Genomic_DNA"/>
</dbReference>
<dbReference type="PANTHER" id="PTHR12459:SF15">
    <property type="entry name" value="TRANSMEMBRANE PROTEIN 135"/>
    <property type="match status" value="1"/>
</dbReference>
<gene>
    <name evidence="3" type="ORF">H1R20_g9955</name>
</gene>
<name>A0A9W8ME29_9AGAR</name>
<evidence type="ECO:0000256" key="1">
    <source>
        <dbReference type="SAM" id="MobiDB-lite"/>
    </source>
</evidence>
<reference evidence="3" key="1">
    <citation type="submission" date="2022-06" db="EMBL/GenBank/DDBJ databases">
        <title>Genome Sequence of Candolleomyces eurysporus.</title>
        <authorList>
            <person name="Buettner E."/>
        </authorList>
    </citation>
    <scope>NUCLEOTIDE SEQUENCE</scope>
    <source>
        <strain evidence="3">VTCC 930004</strain>
    </source>
</reference>
<keyword evidence="2" id="KW-0472">Membrane</keyword>
<dbReference type="OrthoDB" id="4021778at2759"/>
<feature type="transmembrane region" description="Helical" evidence="2">
    <location>
        <begin position="33"/>
        <end position="53"/>
    </location>
</feature>
<protein>
    <submittedName>
        <fullName evidence="3">Uncharacterized protein</fullName>
    </submittedName>
</protein>
<feature type="transmembrane region" description="Helical" evidence="2">
    <location>
        <begin position="143"/>
        <end position="161"/>
    </location>
</feature>
<feature type="transmembrane region" description="Helical" evidence="2">
    <location>
        <begin position="401"/>
        <end position="427"/>
    </location>
</feature>
<feature type="transmembrane region" description="Helical" evidence="2">
    <location>
        <begin position="466"/>
        <end position="486"/>
    </location>
</feature>
<sequence length="564" mass="61602">MSGVQRCRAWFAKTVPTLPDDPSHPAQIALRTYALALSLSFGPALIPFVASIASVKKSPKTGLEAFKKVVRKELGHDGFAFSMTTCVAGAAALRHLWTSALLPPAEDDKPAEGGRSQTAEQNGNVGFSERLVNWIRSLDPTPAQITFISNLISSSVAVILLQKGAARARRGRAKKNESSARVSPTLDLTLLLVVRALDSVVQSLILRKTQPLSAPDSKRPTTTLNGVEPLLVQEKLQREEAKRVNEERQRMTVRVDALLFWLCSSRIMWCFFYAPHRLPRSYLKWISRLAYLDERIPEALRLIRNKRWSYINGTTQNPALLHEYVRDLGYPASWGDLNDLPAYGGAIANTAWKKLDITNRSGVGGLPCEVVHGPVGKSLGLQSSCHANAALRGIRAFGQALFIYVPSISFTLSTIPSLSYNFPLFLFGTYIQESSEAILSLKTFTVLIAASIFFDFYSLFTTGLSFWAKLLLIALIFLKVPTFFAFGASLRQRGGEFGLGVGGANLSGPTIWSMPGGFTSSSNDRYQTVDDDATFVRASRPPAPPPAAPPASNQAPPPGAYQTV</sequence>
<evidence type="ECO:0000256" key="2">
    <source>
        <dbReference type="SAM" id="Phobius"/>
    </source>
</evidence>
<dbReference type="Proteomes" id="UP001140091">
    <property type="component" value="Unassembled WGS sequence"/>
</dbReference>
<dbReference type="InterPro" id="IPR026749">
    <property type="entry name" value="Tmem135"/>
</dbReference>
<dbReference type="AlphaFoldDB" id="A0A9W8ME29"/>
<dbReference type="PANTHER" id="PTHR12459">
    <property type="entry name" value="TRANSMEMBRANE PROTEIN 135-RELATED"/>
    <property type="match status" value="1"/>
</dbReference>
<organism evidence="3 4">
    <name type="scientific">Candolleomyces eurysporus</name>
    <dbReference type="NCBI Taxonomy" id="2828524"/>
    <lineage>
        <taxon>Eukaryota</taxon>
        <taxon>Fungi</taxon>
        <taxon>Dikarya</taxon>
        <taxon>Basidiomycota</taxon>
        <taxon>Agaricomycotina</taxon>
        <taxon>Agaricomycetes</taxon>
        <taxon>Agaricomycetidae</taxon>
        <taxon>Agaricales</taxon>
        <taxon>Agaricineae</taxon>
        <taxon>Psathyrellaceae</taxon>
        <taxon>Candolleomyces</taxon>
    </lineage>
</organism>